<dbReference type="EMBL" id="FOAF01000001">
    <property type="protein sequence ID" value="SEK81618.1"/>
    <property type="molecule type" value="Genomic_DNA"/>
</dbReference>
<organism evidence="2 3">
    <name type="scientific">Olivibacter domesticus</name>
    <name type="common">Pseudosphingobacterium domesticum</name>
    <dbReference type="NCBI Taxonomy" id="407022"/>
    <lineage>
        <taxon>Bacteria</taxon>
        <taxon>Pseudomonadati</taxon>
        <taxon>Bacteroidota</taxon>
        <taxon>Sphingobacteriia</taxon>
        <taxon>Sphingobacteriales</taxon>
        <taxon>Sphingobacteriaceae</taxon>
        <taxon>Olivibacter</taxon>
    </lineage>
</organism>
<dbReference type="STRING" id="407022.SAMN05661044_01224"/>
<dbReference type="AlphaFoldDB" id="A0A1H7K431"/>
<feature type="transmembrane region" description="Helical" evidence="1">
    <location>
        <begin position="7"/>
        <end position="29"/>
    </location>
</feature>
<reference evidence="3" key="1">
    <citation type="submission" date="2016-10" db="EMBL/GenBank/DDBJ databases">
        <authorList>
            <person name="Varghese N."/>
            <person name="Submissions S."/>
        </authorList>
    </citation>
    <scope>NUCLEOTIDE SEQUENCE [LARGE SCALE GENOMIC DNA]</scope>
    <source>
        <strain evidence="3">DSM 18733</strain>
    </source>
</reference>
<keyword evidence="1" id="KW-1133">Transmembrane helix</keyword>
<sequence length="61" mass="7464">MRLIINLRFFLMNFIFLWMNLMEVFFVGLPHISLLRLKNNLVQLFDTRFVYLNIKNLNTDV</sequence>
<name>A0A1H7K431_OLID1</name>
<keyword evidence="1" id="KW-0812">Transmembrane</keyword>
<gene>
    <name evidence="2" type="ORF">SAMN05661044_01224</name>
</gene>
<protein>
    <submittedName>
        <fullName evidence="2">Uncharacterized protein</fullName>
    </submittedName>
</protein>
<evidence type="ECO:0000313" key="3">
    <source>
        <dbReference type="Proteomes" id="UP000199421"/>
    </source>
</evidence>
<accession>A0A1H7K431</accession>
<keyword evidence="1" id="KW-0472">Membrane</keyword>
<dbReference type="Proteomes" id="UP000199421">
    <property type="component" value="Unassembled WGS sequence"/>
</dbReference>
<proteinExistence type="predicted"/>
<evidence type="ECO:0000313" key="2">
    <source>
        <dbReference type="EMBL" id="SEK81618.1"/>
    </source>
</evidence>
<evidence type="ECO:0000256" key="1">
    <source>
        <dbReference type="SAM" id="Phobius"/>
    </source>
</evidence>
<keyword evidence="3" id="KW-1185">Reference proteome</keyword>